<keyword evidence="6 9" id="KW-0812">Transmembrane</keyword>
<sequence>MKRHRPQRGFTLVEVMVALAIVAMALPAMLTLITAQLDSAGSVREKTYAYWVAENELTRIRLRQAYFPDQKLSERETGQSEMIGVRWQWELLTEETEVENFYRMDIRVGQAGGATESRVNEPLAVISGFISEE</sequence>
<evidence type="ECO:0000256" key="2">
    <source>
        <dbReference type="ARBA" id="ARBA00008358"/>
    </source>
</evidence>
<evidence type="ECO:0000256" key="3">
    <source>
        <dbReference type="ARBA" id="ARBA00022475"/>
    </source>
</evidence>
<dbReference type="Pfam" id="PF07963">
    <property type="entry name" value="N_methyl"/>
    <property type="match status" value="1"/>
</dbReference>
<dbReference type="InterPro" id="IPR003413">
    <property type="entry name" value="T2SS_GspI_C"/>
</dbReference>
<feature type="domain" description="Type II secretion system protein GspI C-terminal" evidence="10">
    <location>
        <begin position="44"/>
        <end position="130"/>
    </location>
</feature>
<dbReference type="GO" id="GO:0015628">
    <property type="term" value="P:protein secretion by the type II secretion system"/>
    <property type="evidence" value="ECO:0007669"/>
    <property type="project" value="UniProtKB-UniRule"/>
</dbReference>
<evidence type="ECO:0000256" key="1">
    <source>
        <dbReference type="ARBA" id="ARBA00004377"/>
    </source>
</evidence>
<keyword evidence="5 9" id="KW-0997">Cell inner membrane</keyword>
<evidence type="ECO:0000256" key="4">
    <source>
        <dbReference type="ARBA" id="ARBA00022481"/>
    </source>
</evidence>
<evidence type="ECO:0000313" key="12">
    <source>
        <dbReference type="Proteomes" id="UP000652567"/>
    </source>
</evidence>
<evidence type="ECO:0000259" key="10">
    <source>
        <dbReference type="Pfam" id="PF02501"/>
    </source>
</evidence>
<dbReference type="SUPFAM" id="SSF54523">
    <property type="entry name" value="Pili subunits"/>
    <property type="match status" value="1"/>
</dbReference>
<comment type="PTM">
    <text evidence="9">Cleaved by prepilin peptidase.</text>
</comment>
<comment type="caution">
    <text evidence="11">The sequence shown here is derived from an EMBL/GenBank/DDBJ whole genome shotgun (WGS) entry which is preliminary data.</text>
</comment>
<comment type="subunit">
    <text evidence="9">Type II secretion is composed of four main components: the outer membrane complex, the inner membrane complex, the cytoplasmic secretion ATPase and the periplasm-spanning pseudopilus.</text>
</comment>
<dbReference type="RefSeq" id="WP_193912023.1">
    <property type="nucleotide sequence ID" value="NZ_PRDL01000001.1"/>
</dbReference>
<reference evidence="11" key="1">
    <citation type="submission" date="2018-07" db="EMBL/GenBank/DDBJ databases">
        <title>Genome assembly of strain Ka43.</title>
        <authorList>
            <person name="Kukolya J."/>
            <person name="Nagy I."/>
            <person name="Horvath B."/>
            <person name="Toth A."/>
        </authorList>
    </citation>
    <scope>NUCLEOTIDE SEQUENCE</scope>
    <source>
        <strain evidence="11">KB43</strain>
    </source>
</reference>
<keyword evidence="12" id="KW-1185">Reference proteome</keyword>
<dbReference type="InterPro" id="IPR010052">
    <property type="entry name" value="T2SS_protein-GspI"/>
</dbReference>
<dbReference type="GO" id="GO:0015627">
    <property type="term" value="C:type II protein secretion system complex"/>
    <property type="evidence" value="ECO:0007669"/>
    <property type="project" value="UniProtKB-UniRule"/>
</dbReference>
<evidence type="ECO:0000256" key="8">
    <source>
        <dbReference type="ARBA" id="ARBA00023136"/>
    </source>
</evidence>
<dbReference type="NCBIfam" id="TIGR02532">
    <property type="entry name" value="IV_pilin_GFxxxE"/>
    <property type="match status" value="1"/>
</dbReference>
<comment type="similarity">
    <text evidence="2 9">Belongs to the GSP I family.</text>
</comment>
<evidence type="ECO:0000256" key="5">
    <source>
        <dbReference type="ARBA" id="ARBA00022519"/>
    </source>
</evidence>
<dbReference type="AlphaFoldDB" id="A0A928V8S3"/>
<dbReference type="InterPro" id="IPR012902">
    <property type="entry name" value="N_methyl_site"/>
</dbReference>
<dbReference type="InterPro" id="IPR045584">
    <property type="entry name" value="Pilin-like"/>
</dbReference>
<keyword evidence="8 9" id="KW-0472">Membrane</keyword>
<evidence type="ECO:0000313" key="11">
    <source>
        <dbReference type="EMBL" id="MBE8719001.1"/>
    </source>
</evidence>
<dbReference type="EMBL" id="PRDL01000001">
    <property type="protein sequence ID" value="MBE8719001.1"/>
    <property type="molecule type" value="Genomic_DNA"/>
</dbReference>
<comment type="function">
    <text evidence="9">Component of the type II secretion system required for the energy-dependent secretion of extracellular factors such as proteases and toxins from the periplasm.</text>
</comment>
<protein>
    <recommendedName>
        <fullName evidence="9">Type II secretion system protein I</fullName>
        <shortName evidence="9">T2SS minor pseudopilin I</shortName>
    </recommendedName>
</protein>
<dbReference type="Proteomes" id="UP000652567">
    <property type="component" value="Unassembled WGS sequence"/>
</dbReference>
<dbReference type="NCBIfam" id="TIGR01707">
    <property type="entry name" value="gspI"/>
    <property type="match status" value="1"/>
</dbReference>
<proteinExistence type="inferred from homology"/>
<keyword evidence="7 9" id="KW-1133">Transmembrane helix</keyword>
<name>A0A928V8S3_9GAMM</name>
<dbReference type="Gene3D" id="3.30.1300.30">
    <property type="entry name" value="GSPII I/J protein-like"/>
    <property type="match status" value="1"/>
</dbReference>
<gene>
    <name evidence="11" type="primary">gspI</name>
    <name evidence="11" type="ORF">C4F51_17635</name>
</gene>
<dbReference type="PANTHER" id="PTHR38779:SF2">
    <property type="entry name" value="TYPE II SECRETION SYSTEM PROTEIN I-RELATED"/>
    <property type="match status" value="1"/>
</dbReference>
<dbReference type="GO" id="GO:0005886">
    <property type="term" value="C:plasma membrane"/>
    <property type="evidence" value="ECO:0007669"/>
    <property type="project" value="UniProtKB-SubCell"/>
</dbReference>
<dbReference type="Pfam" id="PF02501">
    <property type="entry name" value="T2SSI"/>
    <property type="match status" value="1"/>
</dbReference>
<organism evidence="11 12">
    <name type="scientific">Cellvibrio polysaccharolyticus</name>
    <dbReference type="NCBI Taxonomy" id="2082724"/>
    <lineage>
        <taxon>Bacteria</taxon>
        <taxon>Pseudomonadati</taxon>
        <taxon>Pseudomonadota</taxon>
        <taxon>Gammaproteobacteria</taxon>
        <taxon>Cellvibrionales</taxon>
        <taxon>Cellvibrionaceae</taxon>
        <taxon>Cellvibrio</taxon>
    </lineage>
</organism>
<comment type="subcellular location">
    <subcellularLocation>
        <location evidence="1 9">Cell inner membrane</location>
        <topology evidence="1 9">Single-pass membrane protein</topology>
    </subcellularLocation>
</comment>
<evidence type="ECO:0000256" key="9">
    <source>
        <dbReference type="RuleBase" id="RU368030"/>
    </source>
</evidence>
<evidence type="ECO:0000256" key="7">
    <source>
        <dbReference type="ARBA" id="ARBA00022989"/>
    </source>
</evidence>
<accession>A0A928V8S3</accession>
<evidence type="ECO:0000256" key="6">
    <source>
        <dbReference type="ARBA" id="ARBA00022692"/>
    </source>
</evidence>
<feature type="transmembrane region" description="Helical" evidence="9">
    <location>
        <begin position="12"/>
        <end position="33"/>
    </location>
</feature>
<keyword evidence="4 9" id="KW-0488">Methylation</keyword>
<keyword evidence="3" id="KW-1003">Cell membrane</keyword>
<dbReference type="PANTHER" id="PTHR38779">
    <property type="entry name" value="TYPE II SECRETION SYSTEM PROTEIN I-RELATED"/>
    <property type="match status" value="1"/>
</dbReference>